<proteinExistence type="predicted"/>
<organism evidence="3">
    <name type="scientific">Selaginella moellendorffii</name>
    <name type="common">Spikemoss</name>
    <dbReference type="NCBI Taxonomy" id="88036"/>
    <lineage>
        <taxon>Eukaryota</taxon>
        <taxon>Viridiplantae</taxon>
        <taxon>Streptophyta</taxon>
        <taxon>Embryophyta</taxon>
        <taxon>Tracheophyta</taxon>
        <taxon>Lycopodiopsida</taxon>
        <taxon>Selaginellales</taxon>
        <taxon>Selaginellaceae</taxon>
        <taxon>Selaginella</taxon>
    </lineage>
</organism>
<reference evidence="2 3" key="1">
    <citation type="journal article" date="2011" name="Science">
        <title>The Selaginella genome identifies genetic changes associated with the evolution of vascular plants.</title>
        <authorList>
            <person name="Banks J.A."/>
            <person name="Nishiyama T."/>
            <person name="Hasebe M."/>
            <person name="Bowman J.L."/>
            <person name="Gribskov M."/>
            <person name="dePamphilis C."/>
            <person name="Albert V.A."/>
            <person name="Aono N."/>
            <person name="Aoyama T."/>
            <person name="Ambrose B.A."/>
            <person name="Ashton N.W."/>
            <person name="Axtell M.J."/>
            <person name="Barker E."/>
            <person name="Barker M.S."/>
            <person name="Bennetzen J.L."/>
            <person name="Bonawitz N.D."/>
            <person name="Chapple C."/>
            <person name="Cheng C."/>
            <person name="Correa L.G."/>
            <person name="Dacre M."/>
            <person name="DeBarry J."/>
            <person name="Dreyer I."/>
            <person name="Elias M."/>
            <person name="Engstrom E.M."/>
            <person name="Estelle M."/>
            <person name="Feng L."/>
            <person name="Finet C."/>
            <person name="Floyd S.K."/>
            <person name="Frommer W.B."/>
            <person name="Fujita T."/>
            <person name="Gramzow L."/>
            <person name="Gutensohn M."/>
            <person name="Harholt J."/>
            <person name="Hattori M."/>
            <person name="Heyl A."/>
            <person name="Hirai T."/>
            <person name="Hiwatashi Y."/>
            <person name="Ishikawa M."/>
            <person name="Iwata M."/>
            <person name="Karol K.G."/>
            <person name="Koehler B."/>
            <person name="Kolukisaoglu U."/>
            <person name="Kubo M."/>
            <person name="Kurata T."/>
            <person name="Lalonde S."/>
            <person name="Li K."/>
            <person name="Li Y."/>
            <person name="Litt A."/>
            <person name="Lyons E."/>
            <person name="Manning G."/>
            <person name="Maruyama T."/>
            <person name="Michael T.P."/>
            <person name="Mikami K."/>
            <person name="Miyazaki S."/>
            <person name="Morinaga S."/>
            <person name="Murata T."/>
            <person name="Mueller-Roeber B."/>
            <person name="Nelson D.R."/>
            <person name="Obara M."/>
            <person name="Oguri Y."/>
            <person name="Olmstead R.G."/>
            <person name="Onodera N."/>
            <person name="Petersen B.L."/>
            <person name="Pils B."/>
            <person name="Prigge M."/>
            <person name="Rensing S.A."/>
            <person name="Riano-Pachon D.M."/>
            <person name="Roberts A.W."/>
            <person name="Sato Y."/>
            <person name="Scheller H.V."/>
            <person name="Schulz B."/>
            <person name="Schulz C."/>
            <person name="Shakirov E.V."/>
            <person name="Shibagaki N."/>
            <person name="Shinohara N."/>
            <person name="Shippen D.E."/>
            <person name="Soerensen I."/>
            <person name="Sotooka R."/>
            <person name="Sugimoto N."/>
            <person name="Sugita M."/>
            <person name="Sumikawa N."/>
            <person name="Tanurdzic M."/>
            <person name="Theissen G."/>
            <person name="Ulvskov P."/>
            <person name="Wakazuki S."/>
            <person name="Weng J.K."/>
            <person name="Willats W.W."/>
            <person name="Wipf D."/>
            <person name="Wolf P.G."/>
            <person name="Yang L."/>
            <person name="Zimmer A.D."/>
            <person name="Zhu Q."/>
            <person name="Mitros T."/>
            <person name="Hellsten U."/>
            <person name="Loque D."/>
            <person name="Otillar R."/>
            <person name="Salamov A."/>
            <person name="Schmutz J."/>
            <person name="Shapiro H."/>
            <person name="Lindquist E."/>
            <person name="Lucas S."/>
            <person name="Rokhsar D."/>
            <person name="Grigoriev I.V."/>
        </authorList>
    </citation>
    <scope>NUCLEOTIDE SEQUENCE [LARGE SCALE GENOMIC DNA]</scope>
</reference>
<evidence type="ECO:0000313" key="3">
    <source>
        <dbReference type="Proteomes" id="UP000001514"/>
    </source>
</evidence>
<sequence length="197" mass="21817">MDGHRADLETAKDALRKLGKVIEAMGGGGSAWTSSMAATFTKSPLLIDTDTARDWPHPIRRGDAARGHSSDSGLAYSGHSPKPTQATQATTSFYDNRLANIHHPPNPSRSLQHHGLSHTACVKIRMKRKQASRETWEHQHPDLPGFLEPGTGSLVYTKDHVVIRVSKQYRDEHLHSLLTAGVDHRIMSREPPFSLRP</sequence>
<evidence type="ECO:0000313" key="2">
    <source>
        <dbReference type="EMBL" id="EFJ30690.1"/>
    </source>
</evidence>
<evidence type="ECO:0000256" key="1">
    <source>
        <dbReference type="SAM" id="MobiDB-lite"/>
    </source>
</evidence>
<dbReference type="InParanoid" id="D8RAU5"/>
<dbReference type="AlphaFoldDB" id="D8RAU5"/>
<dbReference type="Proteomes" id="UP000001514">
    <property type="component" value="Unassembled WGS sequence"/>
</dbReference>
<gene>
    <name evidence="2" type="ORF">SELMODRAFT_409245</name>
</gene>
<feature type="region of interest" description="Disordered" evidence="1">
    <location>
        <begin position="51"/>
        <end position="87"/>
    </location>
</feature>
<dbReference type="HOGENOM" id="CLU_1386262_0_0_1"/>
<accession>D8RAU5</accession>
<protein>
    <submittedName>
        <fullName evidence="2">Uncharacterized protein</fullName>
    </submittedName>
</protein>
<feature type="compositionally biased region" description="Basic and acidic residues" evidence="1">
    <location>
        <begin position="51"/>
        <end position="69"/>
    </location>
</feature>
<dbReference type="EMBL" id="GL377575">
    <property type="protein sequence ID" value="EFJ30690.1"/>
    <property type="molecule type" value="Genomic_DNA"/>
</dbReference>
<dbReference type="KEGG" id="smo:SELMODRAFT_409245"/>
<name>D8RAU5_SELML</name>
<keyword evidence="3" id="KW-1185">Reference proteome</keyword>
<dbReference type="Gramene" id="EFJ30690">
    <property type="protein sequence ID" value="EFJ30690"/>
    <property type="gene ID" value="SELMODRAFT_409245"/>
</dbReference>